<evidence type="ECO:0000256" key="1">
    <source>
        <dbReference type="SAM" id="SignalP"/>
    </source>
</evidence>
<accession>A0A5B8NN29</accession>
<dbReference type="OrthoDB" id="509728at2"/>
<dbReference type="AlphaFoldDB" id="A0A5B8NN29"/>
<reference evidence="2" key="1">
    <citation type="submission" date="2019-08" db="EMBL/GenBank/DDBJ databases">
        <title>Carotenoids and Carotenoid Binding Proteins in the Halophilic Cyanobacterium Euhalothece sp. ZM00.</title>
        <authorList>
            <person name="Cho S.M."/>
            <person name="Song J.Y."/>
            <person name="Park Y.-I."/>
        </authorList>
    </citation>
    <scope>NUCLEOTIDE SEQUENCE [LARGE SCALE GENOMIC DNA]</scope>
    <source>
        <strain evidence="2">Z-M001</strain>
    </source>
</reference>
<keyword evidence="3" id="KW-1185">Reference proteome</keyword>
<dbReference type="KEGG" id="enn:FRE64_12515"/>
<dbReference type="EMBL" id="CP042326">
    <property type="protein sequence ID" value="QDZ40702.1"/>
    <property type="molecule type" value="Genomic_DNA"/>
</dbReference>
<name>A0A5B8NN29_9CHRO</name>
<evidence type="ECO:0000313" key="2">
    <source>
        <dbReference type="EMBL" id="QDZ40702.1"/>
    </source>
</evidence>
<dbReference type="RefSeq" id="WP_146296548.1">
    <property type="nucleotide sequence ID" value="NZ_CP042326.1"/>
</dbReference>
<gene>
    <name evidence="2" type="ORF">FRE64_12515</name>
</gene>
<sequence>MNKLITLPSLAILVWANLATTVTAQPLDSTEICDLQVAEGFQPGFQIRTQEEEIVSSITPSQTQMTIPSLWWPTQQLNSLYGNLINYWQANRQTRVIDIIVSNRGWRRLNYVERYSLVNKFGSVARGYHYNLAIMNQQQDCLAVYTCDWEETSPKCELQFDSRRN</sequence>
<evidence type="ECO:0000313" key="3">
    <source>
        <dbReference type="Proteomes" id="UP000318453"/>
    </source>
</evidence>
<protein>
    <submittedName>
        <fullName evidence="2">Uncharacterized protein</fullName>
    </submittedName>
</protein>
<dbReference type="Proteomes" id="UP000318453">
    <property type="component" value="Chromosome"/>
</dbReference>
<keyword evidence="1" id="KW-0732">Signal</keyword>
<proteinExistence type="predicted"/>
<feature type="chain" id="PRO_5022825303" evidence="1">
    <location>
        <begin position="25"/>
        <end position="165"/>
    </location>
</feature>
<organism evidence="2 3">
    <name type="scientific">Euhalothece natronophila Z-M001</name>
    <dbReference type="NCBI Taxonomy" id="522448"/>
    <lineage>
        <taxon>Bacteria</taxon>
        <taxon>Bacillati</taxon>
        <taxon>Cyanobacteriota</taxon>
        <taxon>Cyanophyceae</taxon>
        <taxon>Oscillatoriophycideae</taxon>
        <taxon>Chroococcales</taxon>
        <taxon>Halothecacae</taxon>
        <taxon>Halothece cluster</taxon>
        <taxon>Euhalothece</taxon>
    </lineage>
</organism>
<feature type="signal peptide" evidence="1">
    <location>
        <begin position="1"/>
        <end position="24"/>
    </location>
</feature>